<reference evidence="1 2" key="2">
    <citation type="journal article" date="2017" name="Nature">
        <title>The Apostasia genome and the evolution of orchids.</title>
        <authorList>
            <person name="Zhang G.Q."/>
            <person name="Liu K.W."/>
            <person name="Li Z."/>
            <person name="Lohaus R."/>
            <person name="Hsiao Y.Y."/>
            <person name="Niu S.C."/>
            <person name="Wang J.Y."/>
            <person name="Lin Y.C."/>
            <person name="Xu Q."/>
            <person name="Chen L.J."/>
            <person name="Yoshida K."/>
            <person name="Fujiwara S."/>
            <person name="Wang Z.W."/>
            <person name="Zhang Y.Q."/>
            <person name="Mitsuda N."/>
            <person name="Wang M."/>
            <person name="Liu G.H."/>
            <person name="Pecoraro L."/>
            <person name="Huang H.X."/>
            <person name="Xiao X.J."/>
            <person name="Lin M."/>
            <person name="Wu X.Y."/>
            <person name="Wu W.L."/>
            <person name="Chen Y.Y."/>
            <person name="Chang S.B."/>
            <person name="Sakamoto S."/>
            <person name="Ohme-Takagi M."/>
            <person name="Yagi M."/>
            <person name="Zeng S.J."/>
            <person name="Shen C.Y."/>
            <person name="Yeh C.M."/>
            <person name="Luo Y.B."/>
            <person name="Tsai W.C."/>
            <person name="Van de Peer Y."/>
            <person name="Liu Z.J."/>
        </authorList>
    </citation>
    <scope>NUCLEOTIDE SEQUENCE [LARGE SCALE GENOMIC DNA]</scope>
    <source>
        <tissue evidence="1">The whole plant</tissue>
    </source>
</reference>
<keyword evidence="2" id="KW-1185">Reference proteome</keyword>
<accession>A0A2I0XDU9</accession>
<name>A0A2I0XDU9_9ASPA</name>
<dbReference type="PANTHER" id="PTHR46369:SF1">
    <property type="entry name" value="PROTEIN CELLULOSE SYNTHASE INTERACTIVE 3"/>
    <property type="match status" value="1"/>
</dbReference>
<dbReference type="GO" id="GO:2001006">
    <property type="term" value="P:regulation of cellulose biosynthetic process"/>
    <property type="evidence" value="ECO:0007669"/>
    <property type="project" value="InterPro"/>
</dbReference>
<reference evidence="1 2" key="1">
    <citation type="journal article" date="2016" name="Sci. Rep.">
        <title>The Dendrobium catenatum Lindl. genome sequence provides insights into polysaccharide synthase, floral development and adaptive evolution.</title>
        <authorList>
            <person name="Zhang G.Q."/>
            <person name="Xu Q."/>
            <person name="Bian C."/>
            <person name="Tsai W.C."/>
            <person name="Yeh C.M."/>
            <person name="Liu K.W."/>
            <person name="Yoshida K."/>
            <person name="Zhang L.S."/>
            <person name="Chang S.B."/>
            <person name="Chen F."/>
            <person name="Shi Y."/>
            <person name="Su Y.Y."/>
            <person name="Zhang Y.Q."/>
            <person name="Chen L.J."/>
            <person name="Yin Y."/>
            <person name="Lin M."/>
            <person name="Huang H."/>
            <person name="Deng H."/>
            <person name="Wang Z.W."/>
            <person name="Zhu S.L."/>
            <person name="Zhao X."/>
            <person name="Deng C."/>
            <person name="Niu S.C."/>
            <person name="Huang J."/>
            <person name="Wang M."/>
            <person name="Liu G.H."/>
            <person name="Yang H.J."/>
            <person name="Xiao X.J."/>
            <person name="Hsiao Y.Y."/>
            <person name="Wu W.L."/>
            <person name="Chen Y.Y."/>
            <person name="Mitsuda N."/>
            <person name="Ohme-Takagi M."/>
            <person name="Luo Y.B."/>
            <person name="Van de Peer Y."/>
            <person name="Liu Z.J."/>
        </authorList>
    </citation>
    <scope>NUCLEOTIDE SEQUENCE [LARGE SCALE GENOMIC DNA]</scope>
    <source>
        <tissue evidence="1">The whole plant</tissue>
    </source>
</reference>
<organism evidence="1 2">
    <name type="scientific">Dendrobium catenatum</name>
    <dbReference type="NCBI Taxonomy" id="906689"/>
    <lineage>
        <taxon>Eukaryota</taxon>
        <taxon>Viridiplantae</taxon>
        <taxon>Streptophyta</taxon>
        <taxon>Embryophyta</taxon>
        <taxon>Tracheophyta</taxon>
        <taxon>Spermatophyta</taxon>
        <taxon>Magnoliopsida</taxon>
        <taxon>Liliopsida</taxon>
        <taxon>Asparagales</taxon>
        <taxon>Orchidaceae</taxon>
        <taxon>Epidendroideae</taxon>
        <taxon>Malaxideae</taxon>
        <taxon>Dendrobiinae</taxon>
        <taxon>Dendrobium</taxon>
    </lineage>
</organism>
<dbReference type="Proteomes" id="UP000233837">
    <property type="component" value="Unassembled WGS sequence"/>
</dbReference>
<dbReference type="GO" id="GO:0010330">
    <property type="term" value="C:cellulose synthase complex"/>
    <property type="evidence" value="ECO:0007669"/>
    <property type="project" value="InterPro"/>
</dbReference>
<dbReference type="EMBL" id="KZ501954">
    <property type="protein sequence ID" value="PKU86082.1"/>
    <property type="molecule type" value="Genomic_DNA"/>
</dbReference>
<dbReference type="GO" id="GO:0051211">
    <property type="term" value="P:anisotropic cell growth"/>
    <property type="evidence" value="ECO:0007669"/>
    <property type="project" value="InterPro"/>
</dbReference>
<evidence type="ECO:0000313" key="1">
    <source>
        <dbReference type="EMBL" id="PKU86082.1"/>
    </source>
</evidence>
<dbReference type="PANTHER" id="PTHR46369">
    <property type="entry name" value="PROTEIN CELLULOSE SYNTHASE INTERACTIVE 1"/>
    <property type="match status" value="1"/>
</dbReference>
<dbReference type="AlphaFoldDB" id="A0A2I0XDU9"/>
<proteinExistence type="predicted"/>
<sequence>MKRKINAKYFVAQAIYSLVCTSKEAIHLAIANAGSVGGLISLVGHVESELANLVALSEEFNLVRNLA</sequence>
<evidence type="ECO:0000313" key="2">
    <source>
        <dbReference type="Proteomes" id="UP000233837"/>
    </source>
</evidence>
<gene>
    <name evidence="1" type="ORF">MA16_Dca001913</name>
</gene>
<dbReference type="GO" id="GO:0008017">
    <property type="term" value="F:microtubule binding"/>
    <property type="evidence" value="ECO:0007669"/>
    <property type="project" value="InterPro"/>
</dbReference>
<dbReference type="InterPro" id="IPR044297">
    <property type="entry name" value="CSI1/2/3"/>
</dbReference>
<protein>
    <submittedName>
        <fullName evidence="1">Uncharacterized protein</fullName>
    </submittedName>
</protein>